<accession>A0A235F5K2</accession>
<sequence length="112" mass="12377">MNNKVVLVTSDTFGKGEQELGETVMETFFTVLKQQPELPAAVFFMNKGVYCLTNQSLTSLHAKELQEKGVKVYACKTCVDHYGVENDLTAGEISSMAHFVELAAKHEVMTIS</sequence>
<comment type="caution">
    <text evidence="1">The sequence shown here is derived from an EMBL/GenBank/DDBJ whole genome shotgun (WGS) entry which is preliminary data.</text>
</comment>
<dbReference type="Gene3D" id="3.40.1260.10">
    <property type="entry name" value="DsrEFH-like"/>
    <property type="match status" value="1"/>
</dbReference>
<dbReference type="RefSeq" id="WP_094253518.1">
    <property type="nucleotide sequence ID" value="NZ_JBHLXL010000002.1"/>
</dbReference>
<evidence type="ECO:0000313" key="1">
    <source>
        <dbReference type="EMBL" id="OYD56502.1"/>
    </source>
</evidence>
<dbReference type="InterPro" id="IPR027396">
    <property type="entry name" value="DsrEFH-like"/>
</dbReference>
<organism evidence="1 2">
    <name type="scientific">Fictibacillus aquaticus</name>
    <dbReference type="NCBI Taxonomy" id="2021314"/>
    <lineage>
        <taxon>Bacteria</taxon>
        <taxon>Bacillati</taxon>
        <taxon>Bacillota</taxon>
        <taxon>Bacilli</taxon>
        <taxon>Bacillales</taxon>
        <taxon>Fictibacillaceae</taxon>
        <taxon>Fictibacillus</taxon>
    </lineage>
</organism>
<evidence type="ECO:0000313" key="2">
    <source>
        <dbReference type="Proteomes" id="UP000215059"/>
    </source>
</evidence>
<gene>
    <name evidence="1" type="ORF">CGZ90_15940</name>
</gene>
<keyword evidence="2" id="KW-1185">Reference proteome</keyword>
<name>A0A235F5K2_9BACL</name>
<dbReference type="SUPFAM" id="SSF75169">
    <property type="entry name" value="DsrEFH-like"/>
    <property type="match status" value="1"/>
</dbReference>
<reference evidence="1 2" key="1">
    <citation type="submission" date="2017-07" db="EMBL/GenBank/DDBJ databases">
        <title>Fictibacillus sp. nov. GDSW-R2A3 Genome sequencing and assembly.</title>
        <authorList>
            <person name="Mayilraj S."/>
        </authorList>
    </citation>
    <scope>NUCLEOTIDE SEQUENCE [LARGE SCALE GENOMIC DNA]</scope>
    <source>
        <strain evidence="1 2">GDSW-R2A3</strain>
    </source>
</reference>
<dbReference type="OrthoDB" id="9801500at2"/>
<dbReference type="EMBL" id="NOII01000011">
    <property type="protein sequence ID" value="OYD56502.1"/>
    <property type="molecule type" value="Genomic_DNA"/>
</dbReference>
<dbReference type="AlphaFoldDB" id="A0A235F5K2"/>
<dbReference type="InterPro" id="IPR003787">
    <property type="entry name" value="Sulphur_relay_DsrE/F-like"/>
</dbReference>
<dbReference type="Pfam" id="PF02635">
    <property type="entry name" value="DsrE"/>
    <property type="match status" value="1"/>
</dbReference>
<protein>
    <submittedName>
        <fullName evidence="1">Transcriptional regulator</fullName>
    </submittedName>
</protein>
<proteinExistence type="predicted"/>
<dbReference type="Proteomes" id="UP000215059">
    <property type="component" value="Unassembled WGS sequence"/>
</dbReference>